<evidence type="ECO:0000313" key="1">
    <source>
        <dbReference type="EMBL" id="JAD33800.1"/>
    </source>
</evidence>
<organism evidence="1">
    <name type="scientific">Arundo donax</name>
    <name type="common">Giant reed</name>
    <name type="synonym">Donax arundinaceus</name>
    <dbReference type="NCBI Taxonomy" id="35708"/>
    <lineage>
        <taxon>Eukaryota</taxon>
        <taxon>Viridiplantae</taxon>
        <taxon>Streptophyta</taxon>
        <taxon>Embryophyta</taxon>
        <taxon>Tracheophyta</taxon>
        <taxon>Spermatophyta</taxon>
        <taxon>Magnoliopsida</taxon>
        <taxon>Liliopsida</taxon>
        <taxon>Poales</taxon>
        <taxon>Poaceae</taxon>
        <taxon>PACMAD clade</taxon>
        <taxon>Arundinoideae</taxon>
        <taxon>Arundineae</taxon>
        <taxon>Arundo</taxon>
    </lineage>
</organism>
<reference evidence="1" key="1">
    <citation type="submission" date="2014-09" db="EMBL/GenBank/DDBJ databases">
        <authorList>
            <person name="Magalhaes I.L.F."/>
            <person name="Oliveira U."/>
            <person name="Santos F.R."/>
            <person name="Vidigal T.H.D.A."/>
            <person name="Brescovit A.D."/>
            <person name="Santos A.J."/>
        </authorList>
    </citation>
    <scope>NUCLEOTIDE SEQUENCE</scope>
    <source>
        <tissue evidence="1">Shoot tissue taken approximately 20 cm above the soil surface</tissue>
    </source>
</reference>
<proteinExistence type="predicted"/>
<reference evidence="1" key="2">
    <citation type="journal article" date="2015" name="Data Brief">
        <title>Shoot transcriptome of the giant reed, Arundo donax.</title>
        <authorList>
            <person name="Barrero R.A."/>
            <person name="Guerrero F.D."/>
            <person name="Moolhuijzen P."/>
            <person name="Goolsby J.A."/>
            <person name="Tidwell J."/>
            <person name="Bellgard S.E."/>
            <person name="Bellgard M.I."/>
        </authorList>
    </citation>
    <scope>NUCLEOTIDE SEQUENCE</scope>
    <source>
        <tissue evidence="1">Shoot tissue taken approximately 20 cm above the soil surface</tissue>
    </source>
</reference>
<sequence length="10" mass="1316">MRRRKIGRKD</sequence>
<protein>
    <submittedName>
        <fullName evidence="1">Uncharacterized protein</fullName>
    </submittedName>
</protein>
<dbReference type="EMBL" id="GBRH01264095">
    <property type="protein sequence ID" value="JAD33800.1"/>
    <property type="molecule type" value="Transcribed_RNA"/>
</dbReference>
<accession>A0A0A8ZAP0</accession>
<name>A0A0A8ZAP0_ARUDO</name>